<accession>A0A098M6Q9</accession>
<dbReference type="OrthoDB" id="9773828at2"/>
<dbReference type="CDD" id="cd19095">
    <property type="entry name" value="AKR_PA4992-like"/>
    <property type="match status" value="1"/>
</dbReference>
<evidence type="ECO:0000259" key="1">
    <source>
        <dbReference type="Pfam" id="PF00248"/>
    </source>
</evidence>
<dbReference type="SUPFAM" id="SSF51430">
    <property type="entry name" value="NAD(P)-linked oxidoreductase"/>
    <property type="match status" value="1"/>
</dbReference>
<reference evidence="2 3" key="1">
    <citation type="submission" date="2014-08" db="EMBL/GenBank/DDBJ databases">
        <authorList>
            <person name="den Bakker H.C."/>
        </authorList>
    </citation>
    <scope>NUCLEOTIDE SEQUENCE [LARGE SCALE GENOMIC DNA]</scope>
    <source>
        <strain evidence="2 3">DSM 18334</strain>
    </source>
</reference>
<dbReference type="Pfam" id="PF00248">
    <property type="entry name" value="Aldo_ket_red"/>
    <property type="match status" value="1"/>
</dbReference>
<comment type="caution">
    <text evidence="2">The sequence shown here is derived from an EMBL/GenBank/DDBJ whole genome shotgun (WGS) entry which is preliminary data.</text>
</comment>
<dbReference type="Gene3D" id="3.20.20.100">
    <property type="entry name" value="NADP-dependent oxidoreductase domain"/>
    <property type="match status" value="1"/>
</dbReference>
<dbReference type="RefSeq" id="WP_036655825.1">
    <property type="nucleotide sequence ID" value="NZ_JQCR01000003.1"/>
</dbReference>
<proteinExistence type="predicted"/>
<dbReference type="PANTHER" id="PTHR43312">
    <property type="entry name" value="D-THREO-ALDOSE 1-DEHYDROGENASE"/>
    <property type="match status" value="1"/>
</dbReference>
<dbReference type="InterPro" id="IPR053135">
    <property type="entry name" value="AKR2_Oxidoreductase"/>
</dbReference>
<sequence length="295" mass="33285">MEKRKYGNTDMDVSILGFGGAEIGSSDEQTVDRLLGGALDAGLNLIDTAECYGNSEELIGKALAGRRNDYYLFTKCGHSAGLEYPDWDLLLLEKSIDRSLKRLNTDYVDMIHLHSCREEVLREGGVIEVLQRAKQAGKTRYIGYSGDRNDALYAVQTGLFDSLEISINIADQEAIELTLDEAIKRNMGVTAKRPIANAAWTHETMNETDYPFIYWNRLRDLRYGFLADHQKGVETALRFTLSTPGVHTAIVGTNNPDRWQQNAALLDKGLLDREQYEEIRRIWRDTAGQDWVGQT</sequence>
<dbReference type="InterPro" id="IPR036812">
    <property type="entry name" value="NAD(P)_OxRdtase_dom_sf"/>
</dbReference>
<keyword evidence="3" id="KW-1185">Reference proteome</keyword>
<dbReference type="EMBL" id="JQCR01000003">
    <property type="protein sequence ID" value="KGE17222.1"/>
    <property type="molecule type" value="Genomic_DNA"/>
</dbReference>
<feature type="domain" description="NADP-dependent oxidoreductase" evidence="1">
    <location>
        <begin position="16"/>
        <end position="283"/>
    </location>
</feature>
<dbReference type="InterPro" id="IPR020471">
    <property type="entry name" value="AKR"/>
</dbReference>
<organism evidence="2 3">
    <name type="scientific">Paenibacillus wynnii</name>
    <dbReference type="NCBI Taxonomy" id="268407"/>
    <lineage>
        <taxon>Bacteria</taxon>
        <taxon>Bacillati</taxon>
        <taxon>Bacillota</taxon>
        <taxon>Bacilli</taxon>
        <taxon>Bacillales</taxon>
        <taxon>Paenibacillaceae</taxon>
        <taxon>Paenibacillus</taxon>
    </lineage>
</organism>
<reference evidence="2 3" key="2">
    <citation type="submission" date="2014-10" db="EMBL/GenBank/DDBJ databases">
        <title>Comparative genomics of the Paenibacillus odorifer group.</title>
        <authorList>
            <person name="Tsai Y.-C."/>
            <person name="Martin N."/>
            <person name="Korlach J."/>
            <person name="Wiedmann M."/>
        </authorList>
    </citation>
    <scope>NUCLEOTIDE SEQUENCE [LARGE SCALE GENOMIC DNA]</scope>
    <source>
        <strain evidence="2 3">DSM 18334</strain>
    </source>
</reference>
<dbReference type="STRING" id="268407.PWYN_21570"/>
<evidence type="ECO:0000313" key="3">
    <source>
        <dbReference type="Proteomes" id="UP000029734"/>
    </source>
</evidence>
<name>A0A098M6Q9_9BACL</name>
<dbReference type="PANTHER" id="PTHR43312:SF1">
    <property type="entry name" value="NADP-DEPENDENT OXIDOREDUCTASE DOMAIN-CONTAINING PROTEIN"/>
    <property type="match status" value="1"/>
</dbReference>
<evidence type="ECO:0000313" key="2">
    <source>
        <dbReference type="EMBL" id="KGE17222.1"/>
    </source>
</evidence>
<dbReference type="InterPro" id="IPR023210">
    <property type="entry name" value="NADP_OxRdtase_dom"/>
</dbReference>
<protein>
    <submittedName>
        <fullName evidence="2">Aldo/keto reductase</fullName>
    </submittedName>
</protein>
<dbReference type="Proteomes" id="UP000029734">
    <property type="component" value="Unassembled WGS sequence"/>
</dbReference>
<gene>
    <name evidence="2" type="ORF">PWYN_21570</name>
</gene>
<dbReference type="eggNOG" id="COG0667">
    <property type="taxonomic scope" value="Bacteria"/>
</dbReference>
<dbReference type="AlphaFoldDB" id="A0A098M6Q9"/>
<dbReference type="GO" id="GO:0016491">
    <property type="term" value="F:oxidoreductase activity"/>
    <property type="evidence" value="ECO:0007669"/>
    <property type="project" value="InterPro"/>
</dbReference>
<dbReference type="PRINTS" id="PR00069">
    <property type="entry name" value="ALDKETRDTASE"/>
</dbReference>